<dbReference type="InterPro" id="IPR052173">
    <property type="entry name" value="Beta-lactam_resp_regulator"/>
</dbReference>
<keyword evidence="1" id="KW-0812">Transmembrane</keyword>
<protein>
    <submittedName>
        <fullName evidence="3">Methicillin resistance mecR1 protein</fullName>
    </submittedName>
</protein>
<dbReference type="Proteomes" id="UP000095598">
    <property type="component" value="Unassembled WGS sequence"/>
</dbReference>
<dbReference type="InterPro" id="IPR008756">
    <property type="entry name" value="Peptidase_M56"/>
</dbReference>
<feature type="transmembrane region" description="Helical" evidence="1">
    <location>
        <begin position="42"/>
        <end position="64"/>
    </location>
</feature>
<dbReference type="PANTHER" id="PTHR34978">
    <property type="entry name" value="POSSIBLE SENSOR-TRANSDUCER PROTEIN BLAR"/>
    <property type="match status" value="1"/>
</dbReference>
<dbReference type="EMBL" id="CYXT01000009">
    <property type="protein sequence ID" value="CUM92999.1"/>
    <property type="molecule type" value="Genomic_DNA"/>
</dbReference>
<sequence length="463" mass="53838">MTLILMIIIIKIFSGIFLCTLLGTILYLFWKAVGRLIEHKGYIDINYLIWKMVLLMFAIPITLIYANGFEKSTYVFEVTGPIKWVIGILMIIWLVGTIIFTIRFLEKYRAIRKDILNADLCGDEIQSMVKSISKKLGVHKEIQVVILEKAGGPMLYGVLKPRIILSRIYDPQQLNMIFTHELIHYKHHDLIWKHLANIICCIYWFQPALKDVFYQLDQWGETYCDRTVCEYLPDVKGYFSTIIDISMEEIRYGRYTTAGLYESKEVLKLRMERMKSYRQQRRLRRGISVSVLFGMIILSATTVFASGIGFVKAYDKIADETREEINVGTEGDIKDQKAKYRMYDKTRIKKCMIKNERLKENDGKPFTWKIKPKERIETKEGYLKKGTYVQVSAIMGFKEEHPETHIAIGIVHENGEETYIANGTHLGSDLEIKKDGRYRVFLENQGKKKAVVGGYYVVVTEEE</sequence>
<accession>A0A173STE3</accession>
<gene>
    <name evidence="3" type="primary">mecR1_2</name>
    <name evidence="3" type="ORF">ERS852425_01529</name>
</gene>
<dbReference type="PANTHER" id="PTHR34978:SF3">
    <property type="entry name" value="SLR0241 PROTEIN"/>
    <property type="match status" value="1"/>
</dbReference>
<feature type="transmembrane region" description="Helical" evidence="1">
    <location>
        <begin position="287"/>
        <end position="311"/>
    </location>
</feature>
<evidence type="ECO:0000259" key="2">
    <source>
        <dbReference type="Pfam" id="PF05569"/>
    </source>
</evidence>
<feature type="transmembrane region" description="Helical" evidence="1">
    <location>
        <begin position="6"/>
        <end position="30"/>
    </location>
</feature>
<dbReference type="Pfam" id="PF05569">
    <property type="entry name" value="Peptidase_M56"/>
    <property type="match status" value="1"/>
</dbReference>
<dbReference type="AlphaFoldDB" id="A0A173STE3"/>
<proteinExistence type="predicted"/>
<evidence type="ECO:0000313" key="3">
    <source>
        <dbReference type="EMBL" id="CUM92999.1"/>
    </source>
</evidence>
<feature type="domain" description="Peptidase M56" evidence="2">
    <location>
        <begin position="85"/>
        <end position="272"/>
    </location>
</feature>
<reference evidence="3 4" key="1">
    <citation type="submission" date="2015-09" db="EMBL/GenBank/DDBJ databases">
        <authorList>
            <consortium name="Pathogen Informatics"/>
        </authorList>
    </citation>
    <scope>NUCLEOTIDE SEQUENCE [LARGE SCALE GENOMIC DNA]</scope>
    <source>
        <strain evidence="3 4">2789STDY5608868</strain>
    </source>
</reference>
<evidence type="ECO:0000313" key="4">
    <source>
        <dbReference type="Proteomes" id="UP000095598"/>
    </source>
</evidence>
<feature type="transmembrane region" description="Helical" evidence="1">
    <location>
        <begin position="84"/>
        <end position="105"/>
    </location>
</feature>
<keyword evidence="1" id="KW-0472">Membrane</keyword>
<dbReference type="CDD" id="cd07341">
    <property type="entry name" value="M56_BlaR1_MecR1_like"/>
    <property type="match status" value="1"/>
</dbReference>
<name>A0A173STE3_ANAHA</name>
<evidence type="ECO:0000256" key="1">
    <source>
        <dbReference type="SAM" id="Phobius"/>
    </source>
</evidence>
<keyword evidence="1" id="KW-1133">Transmembrane helix</keyword>
<organism evidence="3 4">
    <name type="scientific">Anaerostipes hadrus</name>
    <dbReference type="NCBI Taxonomy" id="649756"/>
    <lineage>
        <taxon>Bacteria</taxon>
        <taxon>Bacillati</taxon>
        <taxon>Bacillota</taxon>
        <taxon>Clostridia</taxon>
        <taxon>Lachnospirales</taxon>
        <taxon>Lachnospiraceae</taxon>
        <taxon>Anaerostipes</taxon>
    </lineage>
</organism>